<evidence type="ECO:0000313" key="5">
    <source>
        <dbReference type="Proteomes" id="UP000005444"/>
    </source>
</evidence>
<dbReference type="AlphaFoldDB" id="G8PD48"/>
<proteinExistence type="predicted"/>
<dbReference type="Gene3D" id="1.10.287.380">
    <property type="entry name" value="Valyl-tRNA synthetase, C-terminal domain"/>
    <property type="match status" value="1"/>
</dbReference>
<evidence type="ECO:0000313" key="4">
    <source>
        <dbReference type="EMBL" id="AEV95183.1"/>
    </source>
</evidence>
<dbReference type="InterPro" id="IPR003439">
    <property type="entry name" value="ABC_transporter-like_ATP-bd"/>
</dbReference>
<dbReference type="GO" id="GO:0016887">
    <property type="term" value="F:ATP hydrolysis activity"/>
    <property type="evidence" value="ECO:0007669"/>
    <property type="project" value="InterPro"/>
</dbReference>
<dbReference type="InterPro" id="IPR032781">
    <property type="entry name" value="ABC_tran_Xtn"/>
</dbReference>
<dbReference type="SUPFAM" id="SSF52540">
    <property type="entry name" value="P-loop containing nucleoside triphosphate hydrolases"/>
    <property type="match status" value="2"/>
</dbReference>
<dbReference type="eggNOG" id="COG0488">
    <property type="taxonomic scope" value="Bacteria"/>
</dbReference>
<name>G8PD48_PEDCP</name>
<keyword evidence="5" id="KW-1185">Reference proteome</keyword>
<dbReference type="STRING" id="701521.PECL_914"/>
<dbReference type="FunFam" id="3.40.50.300:FF:000011">
    <property type="entry name" value="Putative ABC transporter ATP-binding component"/>
    <property type="match status" value="1"/>
</dbReference>
<dbReference type="HOGENOM" id="CLU_000604_36_0_9"/>
<keyword evidence="1" id="KW-0547">Nucleotide-binding</keyword>
<dbReference type="Proteomes" id="UP000005444">
    <property type="component" value="Chromosome"/>
</dbReference>
<gene>
    <name evidence="4" type="primary">ccmA</name>
    <name evidence="4" type="ordered locus">PECL_914</name>
</gene>
<dbReference type="SMART" id="SM00382">
    <property type="entry name" value="AAA"/>
    <property type="match status" value="2"/>
</dbReference>
<dbReference type="Pfam" id="PF12848">
    <property type="entry name" value="ABC_tran_Xtn"/>
    <property type="match status" value="1"/>
</dbReference>
<dbReference type="Pfam" id="PF16326">
    <property type="entry name" value="ABC_tran_CTD"/>
    <property type="match status" value="1"/>
</dbReference>
<dbReference type="GO" id="GO:0005524">
    <property type="term" value="F:ATP binding"/>
    <property type="evidence" value="ECO:0007669"/>
    <property type="project" value="UniProtKB-KW"/>
</dbReference>
<evidence type="ECO:0000259" key="3">
    <source>
        <dbReference type="PROSITE" id="PS50893"/>
    </source>
</evidence>
<feature type="domain" description="ABC transporter" evidence="3">
    <location>
        <begin position="321"/>
        <end position="540"/>
    </location>
</feature>
<dbReference type="Pfam" id="PF00005">
    <property type="entry name" value="ABC_tran"/>
    <property type="match status" value="2"/>
</dbReference>
<protein>
    <submittedName>
        <fullName evidence="4">Heme ABC exporter, ATP-binding protein CcmA</fullName>
    </submittedName>
</protein>
<keyword evidence="2 4" id="KW-0067">ATP-binding</keyword>
<reference evidence="4 5" key="1">
    <citation type="journal article" date="2012" name="J. Bacteriol.">
        <title>Complete Genome Sequence of the Beer Spoilage Organism Pediococcus claussenii ATCC BAA-344T.</title>
        <authorList>
            <person name="Pittet V."/>
            <person name="Abegunde T."/>
            <person name="Marfleet T."/>
            <person name="Haakensen M."/>
            <person name="Morrow K."/>
            <person name="Jayaprakash T."/>
            <person name="Schroeder K."/>
            <person name="Trost B."/>
            <person name="Byrns S."/>
            <person name="Bergsveinson J."/>
            <person name="Kusalik A."/>
            <person name="Ziola B."/>
        </authorList>
    </citation>
    <scope>NUCLEOTIDE SEQUENCE [LARGE SCALE GENOMIC DNA]</scope>
    <source>
        <strain evidence="4 5">ATCC BAA-344</strain>
    </source>
</reference>
<organism evidence="4 5">
    <name type="scientific">Pediococcus claussenii (strain ATCC BAA-344 / DSM 14800 / JCM 18046 / KCTC 3811 / LMG 21948 / P06)</name>
    <dbReference type="NCBI Taxonomy" id="701521"/>
    <lineage>
        <taxon>Bacteria</taxon>
        <taxon>Bacillati</taxon>
        <taxon>Bacillota</taxon>
        <taxon>Bacilli</taxon>
        <taxon>Lactobacillales</taxon>
        <taxon>Lactobacillaceae</taxon>
        <taxon>Pediococcus</taxon>
    </lineage>
</organism>
<dbReference type="PATRIC" id="fig|701521.8.peg.862"/>
<accession>G8PD48</accession>
<sequence length="624" mass="70803">MQTLKAEKLTKTYGEKTLFNKINFIINEQDRIGLIGMNGTGKTNLLNAIANVDPADSGEIIVPNDYSISYLRQTPDFNTDMTVRNAIYNGDQPVFAAINNYENAVNAYAANSLSDDVIKRFNNAEAEMNRLDAWNTESDIKTILTQLHIGNLDSPIDSLSGGQVKRVALAQALLEKSDLLILDEPTNHLDFDSITWLETYLKNYPGAILLVTHDRYFLDRVTNHIWELSFGDLIEYQGNYQKYLEQKAIRDEQLSSSQTKAKKLYKSELEWMKRGPQGRGTKQQARINRFNELSDNVNASIQNQDNVEIDFAQRRLGKKVINIKNASLTIDNKTILSDFSELIQAGERIGITGENGAGKSSFLNSIAGKLSLDKGTIELGETVHLGYYTQQTEPIPGNERIISYLSKVGQEVVNSEGERISVASLLERFLFPSNMHGSLIRKLSGGEKRRLYLIKILMEQPNVLLLDEPTNDLDIPTLTVLEDYLAKFNGTVLTVSHDRYFLDKTSDRLLIFEGNGRILNYQKSISDYLAKQSDLSQSHVSEKKENSKVKTLVKKRTYMEQKEWELIEGDIAKLEKTQSRIENQMGETGVDYGKLSELQNELNEINLELSEKMDRWEYLADFEQ</sequence>
<dbReference type="InterPro" id="IPR027417">
    <property type="entry name" value="P-loop_NTPase"/>
</dbReference>
<dbReference type="Gene3D" id="3.40.50.300">
    <property type="entry name" value="P-loop containing nucleotide triphosphate hydrolases"/>
    <property type="match status" value="2"/>
</dbReference>
<dbReference type="PANTHER" id="PTHR42855:SF1">
    <property type="entry name" value="ABC TRANSPORTER DOMAIN-CONTAINING PROTEIN"/>
    <property type="match status" value="1"/>
</dbReference>
<dbReference type="GO" id="GO:0003677">
    <property type="term" value="F:DNA binding"/>
    <property type="evidence" value="ECO:0007669"/>
    <property type="project" value="InterPro"/>
</dbReference>
<feature type="domain" description="ABC transporter" evidence="3">
    <location>
        <begin position="4"/>
        <end position="255"/>
    </location>
</feature>
<dbReference type="RefSeq" id="WP_014215380.1">
    <property type="nucleotide sequence ID" value="NC_016605.1"/>
</dbReference>
<evidence type="ECO:0000256" key="2">
    <source>
        <dbReference type="ARBA" id="ARBA00022840"/>
    </source>
</evidence>
<dbReference type="InterPro" id="IPR051309">
    <property type="entry name" value="ABCF_ATPase"/>
</dbReference>
<evidence type="ECO:0000256" key="1">
    <source>
        <dbReference type="ARBA" id="ARBA00022741"/>
    </source>
</evidence>
<dbReference type="EMBL" id="CP003137">
    <property type="protein sequence ID" value="AEV95183.1"/>
    <property type="molecule type" value="Genomic_DNA"/>
</dbReference>
<dbReference type="KEGG" id="pce:PECL_914"/>
<dbReference type="PROSITE" id="PS50893">
    <property type="entry name" value="ABC_TRANSPORTER_2"/>
    <property type="match status" value="2"/>
</dbReference>
<dbReference type="PANTHER" id="PTHR42855">
    <property type="entry name" value="ABC TRANSPORTER ATP-BINDING SUBUNIT"/>
    <property type="match status" value="1"/>
</dbReference>
<dbReference type="InterPro" id="IPR037118">
    <property type="entry name" value="Val-tRNA_synth_C_sf"/>
</dbReference>
<dbReference type="CDD" id="cd03221">
    <property type="entry name" value="ABCF_EF-3"/>
    <property type="match status" value="2"/>
</dbReference>
<dbReference type="InterPro" id="IPR003593">
    <property type="entry name" value="AAA+_ATPase"/>
</dbReference>
<dbReference type="InterPro" id="IPR032524">
    <property type="entry name" value="ABC_tran_C"/>
</dbReference>